<dbReference type="Proteomes" id="UP000199437">
    <property type="component" value="Unassembled WGS sequence"/>
</dbReference>
<sequence length="450" mass="51484">MTDNNVNPSNNQEVKELLKQEFNSSELLFPINAFPDRISKVIHHTKESLLFPVDYTGCSILVAASIALGNKYRIQVKEGYTQSASLYCAIVGDPGVNKSAPLKFIFDPLMNIHHELHNQFSREKKEYNRLNDEDKQKVAEPKVKGLLLSDSTFESVIKYLENNSHGLGIYNDELASWLKNFNRYNGGSDIEYWLSIWSNTPLNKSRAADDPILVGNPFVSVIGTIQVDIIRNAIEKMGENGFYDRFIYAYPKDLKKESWKSIKYSLSPEITSLWKETIYNLYSQQKTDFATSKTDSRSILISEEGMEFLTWYQDMLTSYLNQSTNKKAKGILAKLELITLRICLILEALECSINNKQLHQISITSVKRALHLSCYFKSSAFSISFPEGTSTKRLNGQAKRLYEGLNESFNIQEAVEVSKEIGLSERGVYRYLKNEDYYDKIKQGEYVKKA</sequence>
<gene>
    <name evidence="1" type="ORF">SAMN05216290_2346</name>
</gene>
<evidence type="ECO:0008006" key="3">
    <source>
        <dbReference type="Google" id="ProtNLM"/>
    </source>
</evidence>
<evidence type="ECO:0000313" key="1">
    <source>
        <dbReference type="EMBL" id="SEW26496.1"/>
    </source>
</evidence>
<reference evidence="2" key="1">
    <citation type="submission" date="2016-10" db="EMBL/GenBank/DDBJ databases">
        <authorList>
            <person name="Varghese N."/>
            <person name="Submissions S."/>
        </authorList>
    </citation>
    <scope>NUCLEOTIDE SEQUENCE [LARGE SCALE GENOMIC DNA]</scope>
    <source>
        <strain evidence="2">CGMCC 1.12402</strain>
    </source>
</reference>
<dbReference type="OrthoDB" id="2781056at2"/>
<evidence type="ECO:0000313" key="2">
    <source>
        <dbReference type="Proteomes" id="UP000199437"/>
    </source>
</evidence>
<name>A0A1I0QHT4_9BACT</name>
<dbReference type="RefSeq" id="WP_090258769.1">
    <property type="nucleotide sequence ID" value="NZ_FOIR01000002.1"/>
</dbReference>
<accession>A0A1I0QHT4</accession>
<dbReference type="EMBL" id="FOIR01000002">
    <property type="protein sequence ID" value="SEW26496.1"/>
    <property type="molecule type" value="Genomic_DNA"/>
</dbReference>
<keyword evidence="2" id="KW-1185">Reference proteome</keyword>
<protein>
    <recommendedName>
        <fullName evidence="3">DUF3987 domain-containing protein</fullName>
    </recommendedName>
</protein>
<proteinExistence type="predicted"/>
<dbReference type="InterPro" id="IPR025048">
    <property type="entry name" value="DUF3987"/>
</dbReference>
<dbReference type="STRING" id="1267423.SAMN05216290_2346"/>
<dbReference type="GeneID" id="99987048"/>
<dbReference type="Pfam" id="PF13148">
    <property type="entry name" value="DUF3987"/>
    <property type="match status" value="1"/>
</dbReference>
<organism evidence="1 2">
    <name type="scientific">Roseivirga pacifica</name>
    <dbReference type="NCBI Taxonomy" id="1267423"/>
    <lineage>
        <taxon>Bacteria</taxon>
        <taxon>Pseudomonadati</taxon>
        <taxon>Bacteroidota</taxon>
        <taxon>Cytophagia</taxon>
        <taxon>Cytophagales</taxon>
        <taxon>Roseivirgaceae</taxon>
        <taxon>Roseivirga</taxon>
    </lineage>
</organism>
<dbReference type="AlphaFoldDB" id="A0A1I0QHT4"/>